<dbReference type="AlphaFoldDB" id="A0A4Q7NQT4"/>
<keyword evidence="3" id="KW-1185">Reference proteome</keyword>
<dbReference type="GO" id="GO:0043683">
    <property type="term" value="P:type IV pilus assembly"/>
    <property type="evidence" value="ECO:0007669"/>
    <property type="project" value="InterPro"/>
</dbReference>
<protein>
    <submittedName>
        <fullName evidence="2">Tfp pilus assembly protein PilO</fullName>
    </submittedName>
</protein>
<proteinExistence type="predicted"/>
<accession>A0A4Q7NQT4</accession>
<dbReference type="Gene3D" id="3.30.70.60">
    <property type="match status" value="1"/>
</dbReference>
<name>A0A4Q7NQT4_9ACTN</name>
<feature type="coiled-coil region" evidence="1">
    <location>
        <begin position="38"/>
        <end position="75"/>
    </location>
</feature>
<sequence>MNRVYALAAAGNLALAVGGYWLGVHPAQEDTGHLRSSVAQTLQANAAQQAHLAKLQEQAAELPAVQRRLEVLADQIPPTVGLPVVVRQLTTSASAAGVSVQSLAPGAPTALTDATGGTSSTVAGVQQVPVDVVVSGSYFQVQAYLHRIEDLPRAVRIVSVALARNETGGTAGGEVSGHVSLRLFTAGGATAGADAGAAAAAAGSAAAAEAATGGAHPTTTTMN</sequence>
<keyword evidence="1" id="KW-0175">Coiled coil</keyword>
<reference evidence="2 3" key="1">
    <citation type="submission" date="2019-02" db="EMBL/GenBank/DDBJ databases">
        <title>Genomic Encyclopedia of Type Strains, Phase IV (KMG-IV): sequencing the most valuable type-strain genomes for metagenomic binning, comparative biology and taxonomic classification.</title>
        <authorList>
            <person name="Goeker M."/>
        </authorList>
    </citation>
    <scope>NUCLEOTIDE SEQUENCE [LARGE SCALE GENOMIC DNA]</scope>
    <source>
        <strain evidence="2 3">DSM 45622</strain>
    </source>
</reference>
<dbReference type="InterPro" id="IPR014717">
    <property type="entry name" value="Transl_elong_EF1B/ribsomal_bS6"/>
</dbReference>
<dbReference type="GO" id="GO:0043107">
    <property type="term" value="P:type IV pilus-dependent motility"/>
    <property type="evidence" value="ECO:0007669"/>
    <property type="project" value="InterPro"/>
</dbReference>
<evidence type="ECO:0000256" key="1">
    <source>
        <dbReference type="SAM" id="Coils"/>
    </source>
</evidence>
<organism evidence="2 3">
    <name type="scientific">Motilibacter rhizosphaerae</name>
    <dbReference type="NCBI Taxonomy" id="598652"/>
    <lineage>
        <taxon>Bacteria</taxon>
        <taxon>Bacillati</taxon>
        <taxon>Actinomycetota</taxon>
        <taxon>Actinomycetes</taxon>
        <taxon>Motilibacterales</taxon>
        <taxon>Motilibacteraceae</taxon>
        <taxon>Motilibacter</taxon>
    </lineage>
</organism>
<dbReference type="InterPro" id="IPR007445">
    <property type="entry name" value="PilO"/>
</dbReference>
<dbReference type="Proteomes" id="UP000293638">
    <property type="component" value="Unassembled WGS sequence"/>
</dbReference>
<evidence type="ECO:0000313" key="2">
    <source>
        <dbReference type="EMBL" id="RZS89413.1"/>
    </source>
</evidence>
<comment type="caution">
    <text evidence="2">The sequence shown here is derived from an EMBL/GenBank/DDBJ whole genome shotgun (WGS) entry which is preliminary data.</text>
</comment>
<gene>
    <name evidence="2" type="ORF">EV189_1176</name>
</gene>
<dbReference type="Pfam" id="PF04350">
    <property type="entry name" value="PilO"/>
    <property type="match status" value="1"/>
</dbReference>
<evidence type="ECO:0000313" key="3">
    <source>
        <dbReference type="Proteomes" id="UP000293638"/>
    </source>
</evidence>
<dbReference type="EMBL" id="SGXD01000002">
    <property type="protein sequence ID" value="RZS89413.1"/>
    <property type="molecule type" value="Genomic_DNA"/>
</dbReference>